<dbReference type="GO" id="GO:0006508">
    <property type="term" value="P:proteolysis"/>
    <property type="evidence" value="ECO:0007669"/>
    <property type="project" value="UniProtKB-KW"/>
</dbReference>
<reference evidence="8 9" key="1">
    <citation type="journal article" date="2016" name="Mol. Biol. Evol.">
        <title>Comparative Genomics of Early-Diverging Mushroom-Forming Fungi Provides Insights into the Origins of Lignocellulose Decay Capabilities.</title>
        <authorList>
            <person name="Nagy L.G."/>
            <person name="Riley R."/>
            <person name="Tritt A."/>
            <person name="Adam C."/>
            <person name="Daum C."/>
            <person name="Floudas D."/>
            <person name="Sun H."/>
            <person name="Yadav J.S."/>
            <person name="Pangilinan J."/>
            <person name="Larsson K.H."/>
            <person name="Matsuura K."/>
            <person name="Barry K."/>
            <person name="Labutti K."/>
            <person name="Kuo R."/>
            <person name="Ohm R.A."/>
            <person name="Bhattacharya S.S."/>
            <person name="Shirouzu T."/>
            <person name="Yoshinaga Y."/>
            <person name="Martin F.M."/>
            <person name="Grigoriev I.V."/>
            <person name="Hibbett D.S."/>
        </authorList>
    </citation>
    <scope>NUCLEOTIDE SEQUENCE [LARGE SCALE GENOMIC DNA]</scope>
    <source>
        <strain evidence="8 9">93-53</strain>
    </source>
</reference>
<keyword evidence="5 8" id="KW-0378">Hydrolase</keyword>
<evidence type="ECO:0000313" key="9">
    <source>
        <dbReference type="Proteomes" id="UP000076871"/>
    </source>
</evidence>
<dbReference type="InterPro" id="IPR001563">
    <property type="entry name" value="Peptidase_S10"/>
</dbReference>
<evidence type="ECO:0000313" key="8">
    <source>
        <dbReference type="EMBL" id="KZT13130.1"/>
    </source>
</evidence>
<dbReference type="PANTHER" id="PTHR11802">
    <property type="entry name" value="SERINE PROTEASE FAMILY S10 SERINE CARBOXYPEPTIDASE"/>
    <property type="match status" value="1"/>
</dbReference>
<feature type="chain" id="PRO_5007859315" description="carboxypeptidase C" evidence="7">
    <location>
        <begin position="20"/>
        <end position="492"/>
    </location>
</feature>
<evidence type="ECO:0000256" key="4">
    <source>
        <dbReference type="ARBA" id="ARBA00022670"/>
    </source>
</evidence>
<dbReference type="GO" id="GO:0004185">
    <property type="term" value="F:serine-type carboxypeptidase activity"/>
    <property type="evidence" value="ECO:0007669"/>
    <property type="project" value="UniProtKB-EC"/>
</dbReference>
<name>A0A165IIP0_9APHY</name>
<dbReference type="STRING" id="1314785.A0A165IIP0"/>
<dbReference type="Pfam" id="PF00450">
    <property type="entry name" value="Peptidase_S10"/>
    <property type="match status" value="1"/>
</dbReference>
<keyword evidence="3" id="KW-0121">Carboxypeptidase</keyword>
<accession>A0A165IIP0</accession>
<dbReference type="InterPro" id="IPR029058">
    <property type="entry name" value="AB_hydrolase_fold"/>
</dbReference>
<comment type="similarity">
    <text evidence="1">Belongs to the peptidase S10 family.</text>
</comment>
<dbReference type="GeneID" id="63828879"/>
<dbReference type="RefSeq" id="XP_040770640.1">
    <property type="nucleotide sequence ID" value="XM_040911851.1"/>
</dbReference>
<feature type="signal peptide" evidence="7">
    <location>
        <begin position="1"/>
        <end position="19"/>
    </location>
</feature>
<dbReference type="OrthoDB" id="443318at2759"/>
<dbReference type="Gene3D" id="1.10.287.410">
    <property type="match status" value="1"/>
</dbReference>
<evidence type="ECO:0000256" key="6">
    <source>
        <dbReference type="ARBA" id="ARBA00023180"/>
    </source>
</evidence>
<dbReference type="AlphaFoldDB" id="A0A165IIP0"/>
<keyword evidence="9" id="KW-1185">Reference proteome</keyword>
<keyword evidence="4" id="KW-0645">Protease</keyword>
<dbReference type="GO" id="GO:0000324">
    <property type="term" value="C:fungal-type vacuole"/>
    <property type="evidence" value="ECO:0007669"/>
    <property type="project" value="TreeGrafter"/>
</dbReference>
<dbReference type="EC" id="3.4.16.5" evidence="2"/>
<organism evidence="8 9">
    <name type="scientific">Laetiporus sulphureus 93-53</name>
    <dbReference type="NCBI Taxonomy" id="1314785"/>
    <lineage>
        <taxon>Eukaryota</taxon>
        <taxon>Fungi</taxon>
        <taxon>Dikarya</taxon>
        <taxon>Basidiomycota</taxon>
        <taxon>Agaricomycotina</taxon>
        <taxon>Agaricomycetes</taxon>
        <taxon>Polyporales</taxon>
        <taxon>Laetiporus</taxon>
    </lineage>
</organism>
<dbReference type="EMBL" id="KV427605">
    <property type="protein sequence ID" value="KZT13130.1"/>
    <property type="molecule type" value="Genomic_DNA"/>
</dbReference>
<proteinExistence type="inferred from homology"/>
<dbReference type="Gene3D" id="3.40.50.1820">
    <property type="entry name" value="alpha/beta hydrolase"/>
    <property type="match status" value="1"/>
</dbReference>
<evidence type="ECO:0000256" key="3">
    <source>
        <dbReference type="ARBA" id="ARBA00022645"/>
    </source>
</evidence>
<gene>
    <name evidence="8" type="ORF">LAESUDRAFT_754134</name>
</gene>
<dbReference type="InParanoid" id="A0A165IIP0"/>
<sequence length="492" mass="55570">MAMMLWPLVVLISVGVAFQAEVIARQSRGFTNNVVTGGHGQSFGHDIGIAQWRLSSIDLRKSLAFCGIRISLLTESGSRKAHSVIRLVYTGYLDVDSGAKHLFFYFFESRRDPAKDDVMMWINGGPGCSSSMGLLMELGPCSIDKEDKSPNGSVWNPYSWNAEADIFFLDQRLASAFLMRIMEKLSRPQKTLPRTFTHSSRSFLRYFLNSLAAPSTSQENPMGRYLPAFASYIFDRNTIAKSEGREILNLTSVLIGNGITDISTLYFGRYEIECGTAALQVPFQDISTWPNAQFVAGRNVYDISKVHVFLDFRELHDMTRLSSTSRKMCEGDSLCYKENTVIKNYLDRPSTRKILGVTSPNNFSACSREVGTHFNLHMDKWVVPSQHYVANLLERGVRMLIYAGTYDWQCNWVANKLWVDKLDWLGREAYNAEEWRDWVVNEKKAGETKKAGTLTFATVPGAGHMMSCIHVPHDKPAEAQAMVSSWLAEREF</sequence>
<dbReference type="Proteomes" id="UP000076871">
    <property type="component" value="Unassembled WGS sequence"/>
</dbReference>
<keyword evidence="6" id="KW-0325">Glycoprotein</keyword>
<evidence type="ECO:0000256" key="7">
    <source>
        <dbReference type="SAM" id="SignalP"/>
    </source>
</evidence>
<evidence type="ECO:0000256" key="5">
    <source>
        <dbReference type="ARBA" id="ARBA00022801"/>
    </source>
</evidence>
<evidence type="ECO:0000256" key="2">
    <source>
        <dbReference type="ARBA" id="ARBA00012446"/>
    </source>
</evidence>
<dbReference type="SUPFAM" id="SSF53474">
    <property type="entry name" value="alpha/beta-Hydrolases"/>
    <property type="match status" value="1"/>
</dbReference>
<keyword evidence="7" id="KW-0732">Signal</keyword>
<dbReference type="PANTHER" id="PTHR11802:SF113">
    <property type="entry name" value="SERINE CARBOXYPEPTIDASE CTSA-4.1"/>
    <property type="match status" value="1"/>
</dbReference>
<evidence type="ECO:0000256" key="1">
    <source>
        <dbReference type="ARBA" id="ARBA00009431"/>
    </source>
</evidence>
<protein>
    <recommendedName>
        <fullName evidence="2">carboxypeptidase C</fullName>
        <ecNumber evidence="2">3.4.16.5</ecNumber>
    </recommendedName>
</protein>